<gene>
    <name evidence="5" type="ORF">FVE85_5310</name>
</gene>
<feature type="region of interest" description="Disordered" evidence="3">
    <location>
        <begin position="135"/>
        <end position="154"/>
    </location>
</feature>
<dbReference type="Pfam" id="PF08698">
    <property type="entry name" value="Fcf2"/>
    <property type="match status" value="1"/>
</dbReference>
<feature type="compositionally biased region" description="Basic residues" evidence="3">
    <location>
        <begin position="256"/>
        <end position="278"/>
    </location>
</feature>
<name>A0A5J4Z362_PORPP</name>
<feature type="domain" description="Fcf2 pre-rRNA processing C-terminal" evidence="4">
    <location>
        <begin position="152"/>
        <end position="245"/>
    </location>
</feature>
<reference evidence="6" key="1">
    <citation type="journal article" date="2019" name="Nat. Commun.">
        <title>Expansion of phycobilisome linker gene families in mesophilic red algae.</title>
        <authorList>
            <person name="Lee J."/>
            <person name="Kim D."/>
            <person name="Bhattacharya D."/>
            <person name="Yoon H.S."/>
        </authorList>
    </citation>
    <scope>NUCLEOTIDE SEQUENCE [LARGE SCALE GENOMIC DNA]</scope>
    <source>
        <strain evidence="6">CCMP 1328</strain>
    </source>
</reference>
<dbReference type="GO" id="GO:0003723">
    <property type="term" value="F:RNA binding"/>
    <property type="evidence" value="ECO:0007669"/>
    <property type="project" value="TreeGrafter"/>
</dbReference>
<keyword evidence="6" id="KW-1185">Reference proteome</keyword>
<dbReference type="Proteomes" id="UP000324585">
    <property type="component" value="Unassembled WGS sequence"/>
</dbReference>
<comment type="subcellular location">
    <subcellularLocation>
        <location evidence="1">Nucleus</location>
        <location evidence="1">Nucleolus</location>
    </subcellularLocation>
</comment>
<protein>
    <submittedName>
        <fullName evidence="5">rRNA-processing protein fcf2</fullName>
    </submittedName>
</protein>
<dbReference type="GO" id="GO:0005730">
    <property type="term" value="C:nucleolus"/>
    <property type="evidence" value="ECO:0007669"/>
    <property type="project" value="UniProtKB-SubCell"/>
</dbReference>
<dbReference type="AlphaFoldDB" id="A0A5J4Z362"/>
<feature type="region of interest" description="Disordered" evidence="3">
    <location>
        <begin position="30"/>
        <end position="70"/>
    </location>
</feature>
<evidence type="ECO:0000259" key="4">
    <source>
        <dbReference type="Pfam" id="PF08698"/>
    </source>
</evidence>
<comment type="caution">
    <text evidence="5">The sequence shown here is derived from an EMBL/GenBank/DDBJ whole genome shotgun (WGS) entry which is preliminary data.</text>
</comment>
<evidence type="ECO:0000256" key="1">
    <source>
        <dbReference type="ARBA" id="ARBA00004604"/>
    </source>
</evidence>
<feature type="compositionally biased region" description="Polar residues" evidence="3">
    <location>
        <begin position="135"/>
        <end position="151"/>
    </location>
</feature>
<dbReference type="EMBL" id="VRMN01000001">
    <property type="protein sequence ID" value="KAA8497725.1"/>
    <property type="molecule type" value="Genomic_DNA"/>
</dbReference>
<dbReference type="PANTHER" id="PTHR21686:SF12">
    <property type="entry name" value="DEOXYNUCLEOTIDYLTRANSFERASE TERMINAL-INTERACTING PROTEIN 2"/>
    <property type="match status" value="1"/>
</dbReference>
<sequence length="278" mass="30947">MKSGSVGAAVEKHDEAVVDPTGLAFVDLSKYERSESSASDGEDGGPAGRVRKEAQRAARAASNGKDAATSSFVTLPATRMFLEGRGDALISEKFRKNQTQPLAKETAPLDKSAPRAAQYDVDSPDPDEALMKRSIFNQPSRQKQEASNTAAKKQKARWFDIPVATLTPELEKDIQLIRNRQHLDPQRFYKSMGDSKWNPKNFYVGTVIEGPGEFRTGRIVNRERKQHLVDELLSDSQFQTFAKRKVAEVQQSKAATYRRRSGMKAFKKSRSGRLGARK</sequence>
<evidence type="ECO:0000313" key="6">
    <source>
        <dbReference type="Proteomes" id="UP000324585"/>
    </source>
</evidence>
<dbReference type="OrthoDB" id="4947at2759"/>
<accession>A0A5J4Z362</accession>
<feature type="region of interest" description="Disordered" evidence="3">
    <location>
        <begin position="93"/>
        <end position="128"/>
    </location>
</feature>
<dbReference type="PANTHER" id="PTHR21686">
    <property type="entry name" value="DEOXYNUCLEOTIDYLTRANSFERASE TERMINAL-INTERACTING PROTEIN 2"/>
    <property type="match status" value="1"/>
</dbReference>
<evidence type="ECO:0000313" key="5">
    <source>
        <dbReference type="EMBL" id="KAA8497725.1"/>
    </source>
</evidence>
<dbReference type="InterPro" id="IPR039883">
    <property type="entry name" value="Fcf2/DNTTIP2"/>
</dbReference>
<keyword evidence="2" id="KW-0539">Nucleus</keyword>
<evidence type="ECO:0000256" key="2">
    <source>
        <dbReference type="ARBA" id="ARBA00023242"/>
    </source>
</evidence>
<proteinExistence type="predicted"/>
<feature type="region of interest" description="Disordered" evidence="3">
    <location>
        <begin position="252"/>
        <end position="278"/>
    </location>
</feature>
<evidence type="ECO:0000256" key="3">
    <source>
        <dbReference type="SAM" id="MobiDB-lite"/>
    </source>
</evidence>
<organism evidence="5 6">
    <name type="scientific">Porphyridium purpureum</name>
    <name type="common">Red alga</name>
    <name type="synonym">Porphyridium cruentum</name>
    <dbReference type="NCBI Taxonomy" id="35688"/>
    <lineage>
        <taxon>Eukaryota</taxon>
        <taxon>Rhodophyta</taxon>
        <taxon>Bangiophyceae</taxon>
        <taxon>Porphyridiales</taxon>
        <taxon>Porphyridiaceae</taxon>
        <taxon>Porphyridium</taxon>
    </lineage>
</organism>
<dbReference type="InterPro" id="IPR014810">
    <property type="entry name" value="Fcf2_C"/>
</dbReference>
<dbReference type="GO" id="GO:0006396">
    <property type="term" value="P:RNA processing"/>
    <property type="evidence" value="ECO:0007669"/>
    <property type="project" value="TreeGrafter"/>
</dbReference>